<evidence type="ECO:0000313" key="1">
    <source>
        <dbReference type="EMBL" id="OAQ62655.1"/>
    </source>
</evidence>
<protein>
    <submittedName>
        <fullName evidence="1">Uncharacterized protein</fullName>
    </submittedName>
</protein>
<dbReference type="EMBL" id="LSBJ02000006">
    <property type="protein sequence ID" value="OAQ62655.1"/>
    <property type="molecule type" value="Genomic_DNA"/>
</dbReference>
<dbReference type="AlphaFoldDB" id="A0A179FAU7"/>
<dbReference type="Proteomes" id="UP000078397">
    <property type="component" value="Unassembled WGS sequence"/>
</dbReference>
<reference evidence="1 2" key="1">
    <citation type="journal article" date="2016" name="PLoS Pathog.">
        <title>Biosynthesis of antibiotic leucinostatins in bio-control fungus Purpureocillium lilacinum and their inhibition on phytophthora revealed by genome mining.</title>
        <authorList>
            <person name="Wang G."/>
            <person name="Liu Z."/>
            <person name="Lin R."/>
            <person name="Li E."/>
            <person name="Mao Z."/>
            <person name="Ling J."/>
            <person name="Yang Y."/>
            <person name="Yin W.B."/>
            <person name="Xie B."/>
        </authorList>
    </citation>
    <scope>NUCLEOTIDE SEQUENCE [LARGE SCALE GENOMIC DNA]</scope>
    <source>
        <strain evidence="1">170</strain>
    </source>
</reference>
<evidence type="ECO:0000313" key="2">
    <source>
        <dbReference type="Proteomes" id="UP000078397"/>
    </source>
</evidence>
<proteinExistence type="predicted"/>
<dbReference type="KEGG" id="pchm:VFPPC_16366"/>
<name>A0A179FAU7_METCM</name>
<accession>A0A179FAU7</accession>
<sequence>MKTVVERMVSKGTRHNIGISGWQSASLNQSERGYSCFWLTFQEWIWTAAYQLLLDFGRIRQGPKRAMFLISGRISIKNIIHPWPDAPQSLD</sequence>
<dbReference type="GeneID" id="28858113"/>
<comment type="caution">
    <text evidence="1">The sequence shown here is derived from an EMBL/GenBank/DDBJ whole genome shotgun (WGS) entry which is preliminary data.</text>
</comment>
<keyword evidence="2" id="KW-1185">Reference proteome</keyword>
<organism evidence="1 2">
    <name type="scientific">Pochonia chlamydosporia 170</name>
    <dbReference type="NCBI Taxonomy" id="1380566"/>
    <lineage>
        <taxon>Eukaryota</taxon>
        <taxon>Fungi</taxon>
        <taxon>Dikarya</taxon>
        <taxon>Ascomycota</taxon>
        <taxon>Pezizomycotina</taxon>
        <taxon>Sordariomycetes</taxon>
        <taxon>Hypocreomycetidae</taxon>
        <taxon>Hypocreales</taxon>
        <taxon>Clavicipitaceae</taxon>
        <taxon>Pochonia</taxon>
    </lineage>
</organism>
<dbReference type="RefSeq" id="XP_018140235.1">
    <property type="nucleotide sequence ID" value="XM_018294119.1"/>
</dbReference>
<gene>
    <name evidence="1" type="ORF">VFPPC_16366</name>
</gene>